<accession>A0A5C6PMS1</accession>
<dbReference type="AlphaFoldDB" id="A0A5C6PMS1"/>
<evidence type="ECO:0000259" key="1">
    <source>
        <dbReference type="Pfam" id="PF25794"/>
    </source>
</evidence>
<organism evidence="2 3">
    <name type="scientific">Takifugu flavidus</name>
    <name type="common">sansaifugu</name>
    <dbReference type="NCBI Taxonomy" id="433684"/>
    <lineage>
        <taxon>Eukaryota</taxon>
        <taxon>Metazoa</taxon>
        <taxon>Chordata</taxon>
        <taxon>Craniata</taxon>
        <taxon>Vertebrata</taxon>
        <taxon>Euteleostomi</taxon>
        <taxon>Actinopterygii</taxon>
        <taxon>Neopterygii</taxon>
        <taxon>Teleostei</taxon>
        <taxon>Neoteleostei</taxon>
        <taxon>Acanthomorphata</taxon>
        <taxon>Eupercaria</taxon>
        <taxon>Tetraodontiformes</taxon>
        <taxon>Tetradontoidea</taxon>
        <taxon>Tetraodontidae</taxon>
        <taxon>Takifugu</taxon>
    </lineage>
</organism>
<comment type="caution">
    <text evidence="2">The sequence shown here is derived from an EMBL/GenBank/DDBJ whole genome shotgun (WGS) entry which is preliminary data.</text>
</comment>
<dbReference type="InterPro" id="IPR036890">
    <property type="entry name" value="HATPase_C_sf"/>
</dbReference>
<gene>
    <name evidence="2" type="ORF">D4764_01G0005180</name>
</gene>
<dbReference type="PANTHER" id="PTHR46919">
    <property type="entry name" value="ZINC FINGER, C3HC4 TYPE (RING FINGER) FAMILY PROTEIN"/>
    <property type="match status" value="1"/>
</dbReference>
<evidence type="ECO:0000313" key="2">
    <source>
        <dbReference type="EMBL" id="TWW80703.1"/>
    </source>
</evidence>
<dbReference type="InterPro" id="IPR058210">
    <property type="entry name" value="SACS/Nov_dom"/>
</dbReference>
<name>A0A5C6PMS1_9TELE</name>
<reference evidence="2 3" key="1">
    <citation type="submission" date="2019-04" db="EMBL/GenBank/DDBJ databases">
        <title>Chromosome genome assembly for Takifugu flavidus.</title>
        <authorList>
            <person name="Xiao S."/>
        </authorList>
    </citation>
    <scope>NUCLEOTIDE SEQUENCE [LARGE SCALE GENOMIC DNA]</scope>
    <source>
        <strain evidence="2">HTHZ2018</strain>
        <tissue evidence="2">Muscle</tissue>
    </source>
</reference>
<dbReference type="EMBL" id="RHFK02000001">
    <property type="protein sequence ID" value="TWW80703.1"/>
    <property type="molecule type" value="Genomic_DNA"/>
</dbReference>
<dbReference type="Pfam" id="PF25794">
    <property type="entry name" value="SACS"/>
    <property type="match status" value="1"/>
</dbReference>
<dbReference type="PANTHER" id="PTHR46919:SF2">
    <property type="entry name" value="SACSIN"/>
    <property type="match status" value="1"/>
</dbReference>
<sequence>MLQRVFKERSQRKACDSFILFDSSILAEELIQNADDAQATEVVFIHDDRSYGTDSLWTQELGQYQGPALYVYNDASFTEEDWEGIQLAGRSFKRNDPNKVGRVSEISDNLYNSGKVADLFESFITDAELSLLFLKNVVSVSLKHVTADGKVSTRLQVTSSALKEEIRESGNEFQASTRSKVITQISDDQKETTWLLTTCIMKKGSAENLDSLAEKLSFSPRVDLAFPFDEEKGSGQGRVCCFLPLPDNESNKTGLPVHVNACFGLTDNRRQIKWPESDQKHDEHALWNELLVKQVLPQTYLFLIKDAVKLAQECVLPSSRVYQLWPDISKMEHKDKWHAVALDMLQHLFRENMAVLSLAKDETKFIPPSEALLPCNGPTSSDILAALKRTLVSRGENLVTLPPSISRAIAEAHPHPHTLKHVTPAFMRGFLRGTDMQSLSEDDKFCLLEYVLSDKKYKDLQDLQLLPLSDGSFRAFTQRKIDTALIDSSDFPR</sequence>
<evidence type="ECO:0000313" key="3">
    <source>
        <dbReference type="Proteomes" id="UP000324091"/>
    </source>
</evidence>
<proteinExistence type="predicted"/>
<keyword evidence="3" id="KW-1185">Reference proteome</keyword>
<feature type="domain" description="Sacsin/Nov" evidence="1">
    <location>
        <begin position="24"/>
        <end position="102"/>
    </location>
</feature>
<dbReference type="Proteomes" id="UP000324091">
    <property type="component" value="Chromosome 1"/>
</dbReference>
<dbReference type="SUPFAM" id="SSF55874">
    <property type="entry name" value="ATPase domain of HSP90 chaperone/DNA topoisomerase II/histidine kinase"/>
    <property type="match status" value="1"/>
</dbReference>
<protein>
    <submittedName>
        <fullName evidence="2">Sacsin DnaJ-like protein subfamily C member 29</fullName>
    </submittedName>
</protein>